<accession>A0A1Z5KGN7</accession>
<feature type="signal peptide" evidence="1">
    <location>
        <begin position="1"/>
        <end position="20"/>
    </location>
</feature>
<sequence>MRTPFLLLQCVVLLPAVVLGENVLVQVATYAKDSVVKTASSCKQLWTNHQKCNDIRKQQKSFRDSCIARWESQGAPETRKELQKKASSIQGGISFDDYIFLQKGKEDRGKVLNMVFLMWGAPRFLPYALWFNPDLLPSTFKNDAANADTTYETTAQRFARERTVSLLSTLANLERQAKTQAAGGFLSSLNIFGGSAKKNKQTTLVAVYNQTKSLLMNPLQQKDILQPFRSLVYKSEPFTRAEQKLVGVPACIVKGLNQAISGKPAGGILNQLTPHFLVRGAFVNHLRKVSDTDDFLMQAGIDLESIPSKLLHETCRERMLYGNSDTELRAQLHEWLTVTQPEQEFYNGNLARVLLMAYYGCQSVRSQTIEPTLQHLLLQSQQPSPAVVASTPPKSPMGIFSINK</sequence>
<dbReference type="EMBL" id="BDSP01000223">
    <property type="protein sequence ID" value="GAX25366.1"/>
    <property type="molecule type" value="Genomic_DNA"/>
</dbReference>
<feature type="chain" id="PRO_5012690120" description="Letm1 RBD domain-containing protein" evidence="1">
    <location>
        <begin position="21"/>
        <end position="404"/>
    </location>
</feature>
<reference evidence="3 4" key="1">
    <citation type="journal article" date="2015" name="Plant Cell">
        <title>Oil accumulation by the oleaginous diatom Fistulifera solaris as revealed by the genome and transcriptome.</title>
        <authorList>
            <person name="Tanaka T."/>
            <person name="Maeda Y."/>
            <person name="Veluchamy A."/>
            <person name="Tanaka M."/>
            <person name="Abida H."/>
            <person name="Marechal E."/>
            <person name="Bowler C."/>
            <person name="Muto M."/>
            <person name="Sunaga Y."/>
            <person name="Tanaka M."/>
            <person name="Yoshino T."/>
            <person name="Taniguchi T."/>
            <person name="Fukuda Y."/>
            <person name="Nemoto M."/>
            <person name="Matsumoto M."/>
            <person name="Wong P.S."/>
            <person name="Aburatani S."/>
            <person name="Fujibuchi W."/>
        </authorList>
    </citation>
    <scope>NUCLEOTIDE SEQUENCE [LARGE SCALE GENOMIC DNA]</scope>
    <source>
        <strain evidence="3 4">JPCC DA0580</strain>
    </source>
</reference>
<dbReference type="Proteomes" id="UP000198406">
    <property type="component" value="Unassembled WGS sequence"/>
</dbReference>
<evidence type="ECO:0000313" key="3">
    <source>
        <dbReference type="EMBL" id="GAX25366.1"/>
    </source>
</evidence>
<comment type="caution">
    <text evidence="3">The sequence shown here is derived from an EMBL/GenBank/DDBJ whole genome shotgun (WGS) entry which is preliminary data.</text>
</comment>
<keyword evidence="1" id="KW-0732">Signal</keyword>
<keyword evidence="4" id="KW-1185">Reference proteome</keyword>
<dbReference type="GO" id="GO:0043022">
    <property type="term" value="F:ribosome binding"/>
    <property type="evidence" value="ECO:0007669"/>
    <property type="project" value="InterPro"/>
</dbReference>
<evidence type="ECO:0000313" key="4">
    <source>
        <dbReference type="Proteomes" id="UP000198406"/>
    </source>
</evidence>
<dbReference type="Pfam" id="PF07766">
    <property type="entry name" value="LETM1_RBD"/>
    <property type="match status" value="1"/>
</dbReference>
<gene>
    <name evidence="3" type="ORF">FisN_5Lh463</name>
</gene>
<dbReference type="AlphaFoldDB" id="A0A1Z5KGN7"/>
<name>A0A1Z5KGN7_FISSO</name>
<evidence type="ECO:0000259" key="2">
    <source>
        <dbReference type="Pfam" id="PF07766"/>
    </source>
</evidence>
<evidence type="ECO:0000256" key="1">
    <source>
        <dbReference type="SAM" id="SignalP"/>
    </source>
</evidence>
<protein>
    <recommendedName>
        <fullName evidence="2">Letm1 RBD domain-containing protein</fullName>
    </recommendedName>
</protein>
<feature type="domain" description="Letm1 RBD" evidence="2">
    <location>
        <begin position="124"/>
        <end position="341"/>
    </location>
</feature>
<proteinExistence type="predicted"/>
<dbReference type="InParanoid" id="A0A1Z5KGN7"/>
<dbReference type="InterPro" id="IPR033122">
    <property type="entry name" value="LETM1-like_RBD"/>
</dbReference>
<dbReference type="OrthoDB" id="199548at2759"/>
<organism evidence="3 4">
    <name type="scientific">Fistulifera solaris</name>
    <name type="common">Oleaginous diatom</name>
    <dbReference type="NCBI Taxonomy" id="1519565"/>
    <lineage>
        <taxon>Eukaryota</taxon>
        <taxon>Sar</taxon>
        <taxon>Stramenopiles</taxon>
        <taxon>Ochrophyta</taxon>
        <taxon>Bacillariophyta</taxon>
        <taxon>Bacillariophyceae</taxon>
        <taxon>Bacillariophycidae</taxon>
        <taxon>Naviculales</taxon>
        <taxon>Naviculaceae</taxon>
        <taxon>Fistulifera</taxon>
    </lineage>
</organism>